<feature type="binding site" evidence="9">
    <location>
        <position position="168"/>
    </location>
    <ligand>
        <name>phosphoenolpyruvate</name>
        <dbReference type="ChEBI" id="CHEBI:58702"/>
    </ligand>
</feature>
<dbReference type="FunFam" id="3.65.10.10:FF:000005">
    <property type="entry name" value="3-phosphoshikimate 1-carboxyvinyltransferase"/>
    <property type="match status" value="1"/>
</dbReference>
<keyword evidence="12" id="KW-1185">Reference proteome</keyword>
<feature type="binding site" evidence="9">
    <location>
        <position position="390"/>
    </location>
    <ligand>
        <name>phosphoenolpyruvate</name>
        <dbReference type="ChEBI" id="CHEBI:58702"/>
    </ligand>
</feature>
<dbReference type="SUPFAM" id="SSF55205">
    <property type="entry name" value="EPT/RTPC-like"/>
    <property type="match status" value="1"/>
</dbReference>
<comment type="similarity">
    <text evidence="3 9">Belongs to the EPSP synthase family.</text>
</comment>
<evidence type="ECO:0000256" key="8">
    <source>
        <dbReference type="ARBA" id="ARBA00044633"/>
    </source>
</evidence>
<evidence type="ECO:0000256" key="4">
    <source>
        <dbReference type="ARBA" id="ARBA00022490"/>
    </source>
</evidence>
<feature type="binding site" evidence="9">
    <location>
        <position position="22"/>
    </location>
    <ligand>
        <name>3-phosphoshikimate</name>
        <dbReference type="ChEBI" id="CHEBI:145989"/>
    </ligand>
</feature>
<dbReference type="Pfam" id="PF00275">
    <property type="entry name" value="EPSP_synthase"/>
    <property type="match status" value="1"/>
</dbReference>
<dbReference type="NCBIfam" id="TIGR01356">
    <property type="entry name" value="aroA"/>
    <property type="match status" value="1"/>
</dbReference>
<dbReference type="GO" id="GO:0008652">
    <property type="term" value="P:amino acid biosynthetic process"/>
    <property type="evidence" value="ECO:0007669"/>
    <property type="project" value="UniProtKB-KW"/>
</dbReference>
<comment type="function">
    <text evidence="1 9">Catalyzes the transfer of the enolpyruvyl moiety of phosphoenolpyruvate (PEP) to the 5-hydroxyl of shikimate-3-phosphate (S3P) to produce enolpyruvyl shikimate-3-phosphate and inorganic phosphate.</text>
</comment>
<dbReference type="OrthoDB" id="9809920at2"/>
<evidence type="ECO:0000256" key="3">
    <source>
        <dbReference type="ARBA" id="ARBA00009948"/>
    </source>
</evidence>
<feature type="binding site" evidence="9">
    <location>
        <position position="168"/>
    </location>
    <ligand>
        <name>3-phosphoshikimate</name>
        <dbReference type="ChEBI" id="CHEBI:145989"/>
    </ligand>
</feature>
<feature type="binding site" evidence="9">
    <location>
        <position position="21"/>
    </location>
    <ligand>
        <name>3-phosphoshikimate</name>
        <dbReference type="ChEBI" id="CHEBI:145989"/>
    </ligand>
</feature>
<dbReference type="GO" id="GO:0009423">
    <property type="term" value="P:chorismate biosynthetic process"/>
    <property type="evidence" value="ECO:0007669"/>
    <property type="project" value="UniProtKB-UniRule"/>
</dbReference>
<dbReference type="HAMAP" id="MF_00210">
    <property type="entry name" value="EPSP_synth"/>
    <property type="match status" value="1"/>
</dbReference>
<dbReference type="InterPro" id="IPR023193">
    <property type="entry name" value="EPSP_synthase_CS"/>
</dbReference>
<evidence type="ECO:0000256" key="6">
    <source>
        <dbReference type="ARBA" id="ARBA00022679"/>
    </source>
</evidence>
<keyword evidence="4 9" id="KW-0963">Cytoplasm</keyword>
<feature type="binding site" evidence="9">
    <location>
        <position position="21"/>
    </location>
    <ligand>
        <name>phosphoenolpyruvate</name>
        <dbReference type="ChEBI" id="CHEBI:58702"/>
    </ligand>
</feature>
<dbReference type="GO" id="GO:0003866">
    <property type="term" value="F:3-phosphoshikimate 1-carboxyvinyltransferase activity"/>
    <property type="evidence" value="ECO:0007669"/>
    <property type="project" value="UniProtKB-UniRule"/>
</dbReference>
<feature type="binding site" evidence="9">
    <location>
        <position position="343"/>
    </location>
    <ligand>
        <name>3-phosphoshikimate</name>
        <dbReference type="ChEBI" id="CHEBI:145989"/>
    </ligand>
</feature>
<proteinExistence type="inferred from homology"/>
<comment type="catalytic activity">
    <reaction evidence="8">
        <text>3-phosphoshikimate + phosphoenolpyruvate = 5-O-(1-carboxyvinyl)-3-phosphoshikimate + phosphate</text>
        <dbReference type="Rhea" id="RHEA:21256"/>
        <dbReference type="ChEBI" id="CHEBI:43474"/>
        <dbReference type="ChEBI" id="CHEBI:57701"/>
        <dbReference type="ChEBI" id="CHEBI:58702"/>
        <dbReference type="ChEBI" id="CHEBI:145989"/>
        <dbReference type="EC" id="2.5.1.19"/>
    </reaction>
    <physiologicalReaction direction="left-to-right" evidence="8">
        <dbReference type="Rhea" id="RHEA:21257"/>
    </physiologicalReaction>
</comment>
<feature type="domain" description="Enolpyruvate transferase" evidence="10">
    <location>
        <begin position="8"/>
        <end position="423"/>
    </location>
</feature>
<accession>A0A1I4NDT6</accession>
<feature type="binding site" evidence="9">
    <location>
        <position position="316"/>
    </location>
    <ligand>
        <name>3-phosphoshikimate</name>
        <dbReference type="ChEBI" id="CHEBI:145989"/>
    </ligand>
</feature>
<keyword evidence="6 9" id="KW-0808">Transferase</keyword>
<evidence type="ECO:0000313" key="12">
    <source>
        <dbReference type="Proteomes" id="UP000199006"/>
    </source>
</evidence>
<evidence type="ECO:0000259" key="10">
    <source>
        <dbReference type="Pfam" id="PF00275"/>
    </source>
</evidence>
<dbReference type="Proteomes" id="UP000199006">
    <property type="component" value="Unassembled WGS sequence"/>
</dbReference>
<dbReference type="GO" id="GO:0009073">
    <property type="term" value="P:aromatic amino acid family biosynthetic process"/>
    <property type="evidence" value="ECO:0007669"/>
    <property type="project" value="UniProtKB-KW"/>
</dbReference>
<comment type="subcellular location">
    <subcellularLocation>
        <location evidence="9">Cytoplasm</location>
    </subcellularLocation>
</comment>
<dbReference type="PANTHER" id="PTHR21090">
    <property type="entry name" value="AROM/DEHYDROQUINATE SYNTHASE"/>
    <property type="match status" value="1"/>
</dbReference>
<dbReference type="GO" id="GO:0005737">
    <property type="term" value="C:cytoplasm"/>
    <property type="evidence" value="ECO:0007669"/>
    <property type="project" value="UniProtKB-SubCell"/>
</dbReference>
<gene>
    <name evidence="9" type="primary">aroA</name>
    <name evidence="11" type="ORF">SAMN02983006_02879</name>
</gene>
<dbReference type="InterPro" id="IPR006264">
    <property type="entry name" value="EPSP_synthase"/>
</dbReference>
<dbReference type="STRING" id="29563.SAMN02983006_02879"/>
<organism evidence="11 12">
    <name type="scientific">Halanaerobium salsuginis</name>
    <dbReference type="NCBI Taxonomy" id="29563"/>
    <lineage>
        <taxon>Bacteria</taxon>
        <taxon>Bacillati</taxon>
        <taxon>Bacillota</taxon>
        <taxon>Clostridia</taxon>
        <taxon>Halanaerobiales</taxon>
        <taxon>Halanaerobiaceae</taxon>
        <taxon>Halanaerobium</taxon>
    </lineage>
</organism>
<feature type="binding site" evidence="9">
    <location>
        <position position="94"/>
    </location>
    <ligand>
        <name>phosphoenolpyruvate</name>
        <dbReference type="ChEBI" id="CHEBI:58702"/>
    </ligand>
</feature>
<evidence type="ECO:0000256" key="5">
    <source>
        <dbReference type="ARBA" id="ARBA00022605"/>
    </source>
</evidence>
<feature type="binding site" evidence="9">
    <location>
        <position position="122"/>
    </location>
    <ligand>
        <name>phosphoenolpyruvate</name>
        <dbReference type="ChEBI" id="CHEBI:58702"/>
    </ligand>
</feature>
<dbReference type="InterPro" id="IPR013792">
    <property type="entry name" value="RNA3'P_cycl/enolpyr_Trfase_a/b"/>
</dbReference>
<comment type="subunit">
    <text evidence="9">Monomer.</text>
</comment>
<dbReference type="Gene3D" id="3.65.10.10">
    <property type="entry name" value="Enolpyruvate transferase domain"/>
    <property type="match status" value="2"/>
</dbReference>
<evidence type="ECO:0000313" key="11">
    <source>
        <dbReference type="EMBL" id="SFM13477.1"/>
    </source>
</evidence>
<dbReference type="EC" id="2.5.1.19" evidence="9"/>
<dbReference type="FunFam" id="3.65.10.10:FF:000006">
    <property type="entry name" value="3-phosphoshikimate 1-carboxyvinyltransferase"/>
    <property type="match status" value="1"/>
</dbReference>
<comment type="pathway">
    <text evidence="2 9">Metabolic intermediate biosynthesis; chorismate biosynthesis; chorismate from D-erythrose 4-phosphate and phosphoenolpyruvate: step 6/7.</text>
</comment>
<dbReference type="PIRSF" id="PIRSF000505">
    <property type="entry name" value="EPSPS"/>
    <property type="match status" value="1"/>
</dbReference>
<dbReference type="PANTHER" id="PTHR21090:SF5">
    <property type="entry name" value="PENTAFUNCTIONAL AROM POLYPEPTIDE"/>
    <property type="match status" value="1"/>
</dbReference>
<dbReference type="PROSITE" id="PS00885">
    <property type="entry name" value="EPSP_SYNTHASE_2"/>
    <property type="match status" value="1"/>
</dbReference>
<dbReference type="AlphaFoldDB" id="A0A1I4NDT6"/>
<dbReference type="InterPro" id="IPR001986">
    <property type="entry name" value="Enolpyruvate_Tfrase_dom"/>
</dbReference>
<keyword evidence="5 9" id="KW-0028">Amino-acid biosynthesis</keyword>
<dbReference type="CDD" id="cd01556">
    <property type="entry name" value="EPSP_synthase"/>
    <property type="match status" value="1"/>
</dbReference>
<dbReference type="PROSITE" id="PS00104">
    <property type="entry name" value="EPSP_SYNTHASE_1"/>
    <property type="match status" value="1"/>
</dbReference>
<feature type="binding site" evidence="9">
    <location>
        <position position="347"/>
    </location>
    <ligand>
        <name>phosphoenolpyruvate</name>
        <dbReference type="ChEBI" id="CHEBI:58702"/>
    </ligand>
</feature>
<evidence type="ECO:0000256" key="2">
    <source>
        <dbReference type="ARBA" id="ARBA00004811"/>
    </source>
</evidence>
<feature type="binding site" evidence="9">
    <location>
        <position position="166"/>
    </location>
    <ligand>
        <name>3-phosphoshikimate</name>
        <dbReference type="ChEBI" id="CHEBI:145989"/>
    </ligand>
</feature>
<comment type="caution">
    <text evidence="9">Lacks conserved residue(s) required for the propagation of feature annotation.</text>
</comment>
<feature type="active site" description="Proton acceptor" evidence="9">
    <location>
        <position position="316"/>
    </location>
</feature>
<name>A0A1I4NDT6_9FIRM</name>
<evidence type="ECO:0000256" key="1">
    <source>
        <dbReference type="ARBA" id="ARBA00002174"/>
    </source>
</evidence>
<feature type="binding site" evidence="9">
    <location>
        <position position="26"/>
    </location>
    <ligand>
        <name>3-phosphoshikimate</name>
        <dbReference type="ChEBI" id="CHEBI:145989"/>
    </ligand>
</feature>
<sequence length="430" mass="46273">MVLKINRARKIEGEIEVPGDKSISHRSLILGALAEGESQIKGLLEGEDCLCTLKIMQQLGVEIKKEKAGRYLVKGRGLNGLQEAADVLDCGNSGTSMRLLTGLLAAQDFYSVLTGDKSLRKRPMARIINPLSSMGAQIYSRKKGLAPLTILGTQLTSIEYELPVASAQLKSSILLGALYSPKETVIIEPAISRDHTEKMLQGAGIDLQIEADRVILPASCQRHLNPFQIQIPGDISSAAFFIAAALLAEKGELLIKNVGINQTRSGFLEVAAAMGGQIEILNQTKAAGEATADLLIKPSQLKGIEIAGDLIPRLIDEIPIIAVLAVFAEGKTIIKDAAELRVKETDRISAVAAEFKKLGIKITENPDGMEIQGVDHLTGGVKVESYHDHRIAMSLAILALRTCDGLTIAGSEIIKTSFPDFKKLLEKVMK</sequence>
<protein>
    <recommendedName>
        <fullName evidence="9">3-phosphoshikimate 1-carboxyvinyltransferase</fullName>
        <ecNumber evidence="9">2.5.1.19</ecNumber>
    </recommendedName>
    <alternativeName>
        <fullName evidence="9">5-enolpyruvylshikimate-3-phosphate synthase</fullName>
        <shortName evidence="9">EPSP synthase</shortName>
        <shortName evidence="9">EPSPS</shortName>
    </alternativeName>
</protein>
<evidence type="ECO:0000256" key="7">
    <source>
        <dbReference type="ARBA" id="ARBA00023141"/>
    </source>
</evidence>
<evidence type="ECO:0000256" key="9">
    <source>
        <dbReference type="HAMAP-Rule" id="MF_00210"/>
    </source>
</evidence>
<dbReference type="EMBL" id="FOTI01000078">
    <property type="protein sequence ID" value="SFM13477.1"/>
    <property type="molecule type" value="Genomic_DNA"/>
</dbReference>
<dbReference type="UniPathway" id="UPA00053">
    <property type="reaction ID" value="UER00089"/>
</dbReference>
<keyword evidence="7 9" id="KW-0057">Aromatic amino acid biosynthesis</keyword>
<reference evidence="11 12" key="1">
    <citation type="submission" date="2016-10" db="EMBL/GenBank/DDBJ databases">
        <authorList>
            <person name="de Groot N.N."/>
        </authorList>
    </citation>
    <scope>NUCLEOTIDE SEQUENCE [LARGE SCALE GENOMIC DNA]</scope>
    <source>
        <strain evidence="11 12">ATCC 51327</strain>
    </source>
</reference>
<dbReference type="InterPro" id="IPR036968">
    <property type="entry name" value="Enolpyruvate_Tfrase_sf"/>
</dbReference>